<proteinExistence type="predicted"/>
<organism evidence="1 2">
    <name type="scientific">[Candida] jaroonii</name>
    <dbReference type="NCBI Taxonomy" id="467808"/>
    <lineage>
        <taxon>Eukaryota</taxon>
        <taxon>Fungi</taxon>
        <taxon>Dikarya</taxon>
        <taxon>Ascomycota</taxon>
        <taxon>Saccharomycotina</taxon>
        <taxon>Pichiomycetes</taxon>
        <taxon>Debaryomycetaceae</taxon>
        <taxon>Yamadazyma</taxon>
    </lineage>
</organism>
<sequence>MYFLLLLALVSTVFGNRVKFNEDLSQVCEGVYSKHDWGGSFKPHVSLKLSKYGEKDENIKVSYIIFEYKDFYNIGHYFEDGQVKYICDDTAIDLKVCNSTDKGKFIINNEKSNNTILTDQITKLGPIDYSYNINNTGYYCVSTFVDDNTKYHGTVNFQNAFGELSASEIPKLPAYGILTLLYGISIALFGWQFFKKRKENQILPLQRYLLAMLGLLTFDTLVIWSYYDLINRSPKLLTNFNVFYLVFLSILNASKLTFSFFLLLLISLGYGVVTVKLHKKKMLQCKILAGAHFVSSLIYLVFNYYNGSIASVNAGNNLESNSNDELWTLLPLIPISVTLCIYYVMILTSIKTTTTNLNKQRQVIKLKLYENLFKLIFASFFLIFIGIFLSGFKFMTMSSLEIIESSWKYTYFVFEFTPSIIYFIIFMGIAWLWRPTETSYMLAVSQQVASTDENNGVEFELDDLSLMSHDSHPDEENHSFDLDPPEYENDNTLFELGDSDHEHDDRLKDDSKDNSTKTEDEGKSTDK</sequence>
<protein>
    <submittedName>
        <fullName evidence="1">Membrane protein Ptm1p</fullName>
    </submittedName>
</protein>
<keyword evidence="2" id="KW-1185">Reference proteome</keyword>
<dbReference type="EMBL" id="CALSDN010000002">
    <property type="protein sequence ID" value="CAH6719621.1"/>
    <property type="molecule type" value="Genomic_DNA"/>
</dbReference>
<reference evidence="1" key="1">
    <citation type="submission" date="2022-06" db="EMBL/GenBank/DDBJ databases">
        <authorList>
            <person name="Legras J.-L."/>
            <person name="Devillers H."/>
            <person name="Grondin C."/>
        </authorList>
    </citation>
    <scope>NUCLEOTIDE SEQUENCE</scope>
    <source>
        <strain evidence="1">CLIB 1444</strain>
    </source>
</reference>
<dbReference type="Proteomes" id="UP001152531">
    <property type="component" value="Unassembled WGS sequence"/>
</dbReference>
<comment type="caution">
    <text evidence="1">The sequence shown here is derived from an EMBL/GenBank/DDBJ whole genome shotgun (WGS) entry which is preliminary data.</text>
</comment>
<evidence type="ECO:0000313" key="2">
    <source>
        <dbReference type="Proteomes" id="UP001152531"/>
    </source>
</evidence>
<gene>
    <name evidence="1" type="ORF">CLIB1444_02S12772</name>
</gene>
<name>A0ACA9Y3S4_9ASCO</name>
<evidence type="ECO:0000313" key="1">
    <source>
        <dbReference type="EMBL" id="CAH6719621.1"/>
    </source>
</evidence>
<accession>A0ACA9Y3S4</accession>